<evidence type="ECO:0000313" key="6">
    <source>
        <dbReference type="EMBL" id="KOO25583.1"/>
    </source>
</evidence>
<dbReference type="PANTHER" id="PTHR11963">
    <property type="entry name" value="LEUCINE AMINOPEPTIDASE-RELATED"/>
    <property type="match status" value="1"/>
</dbReference>
<keyword evidence="7" id="KW-1185">Reference proteome</keyword>
<dbReference type="PANTHER" id="PTHR11963:SF48">
    <property type="entry name" value="DIPEPTIDASE B, ISOFORM A"/>
    <property type="match status" value="1"/>
</dbReference>
<comment type="similarity">
    <text evidence="1">Belongs to the peptidase M17 family.</text>
</comment>
<organism evidence="6 7">
    <name type="scientific">Chrysochromulina tobinii</name>
    <dbReference type="NCBI Taxonomy" id="1460289"/>
    <lineage>
        <taxon>Eukaryota</taxon>
        <taxon>Haptista</taxon>
        <taxon>Haptophyta</taxon>
        <taxon>Prymnesiophyceae</taxon>
        <taxon>Prymnesiales</taxon>
        <taxon>Chrysochromulinaceae</taxon>
        <taxon>Chrysochromulina</taxon>
    </lineage>
</organism>
<dbReference type="GO" id="GO:0070006">
    <property type="term" value="F:metalloaminopeptidase activity"/>
    <property type="evidence" value="ECO:0007669"/>
    <property type="project" value="InterPro"/>
</dbReference>
<dbReference type="Proteomes" id="UP000037460">
    <property type="component" value="Unassembled WGS sequence"/>
</dbReference>
<sequence length="242" mass="25270">MPGMKSDMGGAAALLAGFEAAVELGTDGRTLHLLLCLAENAIGPGALRNDDIITGLAGLSCEINNADAEGRLVLADGVAHATAAPEPRLRGLREGEQPALVVTMATLTGAQLVATGKRHAAIVSNLESLEQAAVEAGRLSGDTCHPLPFAPELFRDEFASKIADLKNSVADRNNAQSACAASFVYEHLHPSYKGGWLHVDLAGPAWLEERGTGYGVGLLLGLLQVEGFRGKGRDVRDGGKIW</sequence>
<dbReference type="EMBL" id="JWZX01002954">
    <property type="protein sequence ID" value="KOO25583.1"/>
    <property type="molecule type" value="Genomic_DNA"/>
</dbReference>
<dbReference type="InterPro" id="IPR000819">
    <property type="entry name" value="Peptidase_M17_C"/>
</dbReference>
<reference evidence="7" key="1">
    <citation type="journal article" date="2015" name="PLoS Genet.">
        <title>Genome Sequence and Transcriptome Analyses of Chrysochromulina tobin: Metabolic Tools for Enhanced Algal Fitness in the Prominent Order Prymnesiales (Haptophyceae).</title>
        <authorList>
            <person name="Hovde B.T."/>
            <person name="Deodato C.R."/>
            <person name="Hunsperger H.M."/>
            <person name="Ryken S.A."/>
            <person name="Yost W."/>
            <person name="Jha R.K."/>
            <person name="Patterson J."/>
            <person name="Monnat R.J. Jr."/>
            <person name="Barlow S.B."/>
            <person name="Starkenburg S.R."/>
            <person name="Cattolico R.A."/>
        </authorList>
    </citation>
    <scope>NUCLEOTIDE SEQUENCE</scope>
    <source>
        <strain evidence="7">CCMP291</strain>
    </source>
</reference>
<dbReference type="PRINTS" id="PR00481">
    <property type="entry name" value="LAMNOPPTDASE"/>
</dbReference>
<evidence type="ECO:0000256" key="2">
    <source>
        <dbReference type="ARBA" id="ARBA00022438"/>
    </source>
</evidence>
<dbReference type="GO" id="GO:0030145">
    <property type="term" value="F:manganese ion binding"/>
    <property type="evidence" value="ECO:0007669"/>
    <property type="project" value="InterPro"/>
</dbReference>
<feature type="domain" description="Cytosol aminopeptidase" evidence="5">
    <location>
        <begin position="1"/>
        <end position="219"/>
    </location>
</feature>
<dbReference type="SUPFAM" id="SSF53187">
    <property type="entry name" value="Zn-dependent exopeptidases"/>
    <property type="match status" value="1"/>
</dbReference>
<evidence type="ECO:0000313" key="7">
    <source>
        <dbReference type="Proteomes" id="UP000037460"/>
    </source>
</evidence>
<dbReference type="Pfam" id="PF00883">
    <property type="entry name" value="Peptidase_M17"/>
    <property type="match status" value="1"/>
</dbReference>
<dbReference type="GO" id="GO:0006508">
    <property type="term" value="P:proteolysis"/>
    <property type="evidence" value="ECO:0007669"/>
    <property type="project" value="UniProtKB-KW"/>
</dbReference>
<dbReference type="InterPro" id="IPR011356">
    <property type="entry name" value="Leucine_aapep/pepB"/>
</dbReference>
<keyword evidence="3" id="KW-0645">Protease</keyword>
<evidence type="ECO:0000256" key="3">
    <source>
        <dbReference type="ARBA" id="ARBA00022670"/>
    </source>
</evidence>
<gene>
    <name evidence="6" type="ORF">Ctob_012939</name>
</gene>
<proteinExistence type="inferred from homology"/>
<name>A0A0M0JH74_9EUKA</name>
<dbReference type="AlphaFoldDB" id="A0A0M0JH74"/>
<dbReference type="OrthoDB" id="412814at2759"/>
<evidence type="ECO:0000256" key="4">
    <source>
        <dbReference type="ARBA" id="ARBA00022801"/>
    </source>
</evidence>
<evidence type="ECO:0000256" key="1">
    <source>
        <dbReference type="ARBA" id="ARBA00009528"/>
    </source>
</evidence>
<protein>
    <submittedName>
        <fullName evidence="6">Aminopeptidase of the m17 family</fullName>
    </submittedName>
</protein>
<accession>A0A0M0JH74</accession>
<keyword evidence="4" id="KW-0378">Hydrolase</keyword>
<comment type="caution">
    <text evidence="6">The sequence shown here is derived from an EMBL/GenBank/DDBJ whole genome shotgun (WGS) entry which is preliminary data.</text>
</comment>
<dbReference type="GO" id="GO:0005737">
    <property type="term" value="C:cytoplasm"/>
    <property type="evidence" value="ECO:0007669"/>
    <property type="project" value="InterPro"/>
</dbReference>
<dbReference type="Gene3D" id="3.40.630.10">
    <property type="entry name" value="Zn peptidases"/>
    <property type="match status" value="1"/>
</dbReference>
<evidence type="ECO:0000259" key="5">
    <source>
        <dbReference type="Pfam" id="PF00883"/>
    </source>
</evidence>
<keyword evidence="2 6" id="KW-0031">Aminopeptidase</keyword>